<feature type="compositionally biased region" description="Polar residues" evidence="6">
    <location>
        <begin position="1283"/>
        <end position="1296"/>
    </location>
</feature>
<dbReference type="Pfam" id="PF16417">
    <property type="entry name" value="CNOT1_TTP_bind"/>
    <property type="match status" value="1"/>
</dbReference>
<dbReference type="Pfam" id="PF12842">
    <property type="entry name" value="DUF3819"/>
    <property type="match status" value="1"/>
</dbReference>
<reference evidence="13 14" key="1">
    <citation type="submission" date="2024-09" db="EMBL/GenBank/DDBJ databases">
        <title>Chromosome-scale assembly of Riccia sorocarpa.</title>
        <authorList>
            <person name="Paukszto L."/>
        </authorList>
    </citation>
    <scope>NUCLEOTIDE SEQUENCE [LARGE SCALE GENOMIC DNA]</scope>
    <source>
        <strain evidence="13">LP-2024</strain>
        <tissue evidence="13">Aerial parts of the thallus</tissue>
    </source>
</reference>
<feature type="compositionally biased region" description="Low complexity" evidence="6">
    <location>
        <begin position="1550"/>
        <end position="1564"/>
    </location>
</feature>
<feature type="region of interest" description="Disordered" evidence="6">
    <location>
        <begin position="849"/>
        <end position="870"/>
    </location>
</feature>
<evidence type="ECO:0000256" key="3">
    <source>
        <dbReference type="ARBA" id="ARBA00023015"/>
    </source>
</evidence>
<evidence type="ECO:0000256" key="2">
    <source>
        <dbReference type="ARBA" id="ARBA00022491"/>
    </source>
</evidence>
<comment type="caution">
    <text evidence="13">The sequence shown here is derived from an EMBL/GenBank/DDBJ whole genome shotgun (WGS) entry which is preliminary data.</text>
</comment>
<evidence type="ECO:0000259" key="8">
    <source>
        <dbReference type="Pfam" id="PF12842"/>
    </source>
</evidence>
<evidence type="ECO:0000256" key="6">
    <source>
        <dbReference type="SAM" id="MobiDB-lite"/>
    </source>
</evidence>
<feature type="region of interest" description="Disordered" evidence="6">
    <location>
        <begin position="1895"/>
        <end position="1941"/>
    </location>
</feature>
<keyword evidence="14" id="KW-1185">Reference proteome</keyword>
<dbReference type="Pfam" id="PF16418">
    <property type="entry name" value="CNOT1_HEAT"/>
    <property type="match status" value="1"/>
</dbReference>
<dbReference type="FunFam" id="1.25.40.840:FF:000003">
    <property type="entry name" value="Transcription regulator"/>
    <property type="match status" value="1"/>
</dbReference>
<dbReference type="CDD" id="cd20710">
    <property type="entry name" value="NOT1_connector"/>
    <property type="match status" value="1"/>
</dbReference>
<protein>
    <recommendedName>
        <fullName evidence="15">CCR4-NOT transcription complex subunit 1</fullName>
    </recommendedName>
</protein>
<dbReference type="Gene3D" id="1.25.40.800">
    <property type="match status" value="1"/>
</dbReference>
<dbReference type="Pfam" id="PF16415">
    <property type="entry name" value="CNOT1_CAF1_bind"/>
    <property type="match status" value="1"/>
</dbReference>
<feature type="domain" description="CCR4-NOT transcription complex subunit 1 HEAT repeat" evidence="11">
    <location>
        <begin position="477"/>
        <end position="627"/>
    </location>
</feature>
<feature type="domain" description="CCR4-NOT transcription complex subunit 1 TTP binding" evidence="10">
    <location>
        <begin position="662"/>
        <end position="828"/>
    </location>
</feature>
<feature type="compositionally biased region" description="Polar residues" evidence="6">
    <location>
        <begin position="955"/>
        <end position="977"/>
    </location>
</feature>
<evidence type="ECO:0000259" key="7">
    <source>
        <dbReference type="Pfam" id="PF04054"/>
    </source>
</evidence>
<dbReference type="PANTHER" id="PTHR13162">
    <property type="entry name" value="CCR4-NOT TRANSCRIPTION COMPLEX"/>
    <property type="match status" value="1"/>
</dbReference>
<evidence type="ECO:0008006" key="15">
    <source>
        <dbReference type="Google" id="ProtNLM"/>
    </source>
</evidence>
<feature type="domain" description="CCR4-Not complex component Not1 C-terminal" evidence="7">
    <location>
        <begin position="2094"/>
        <end position="2462"/>
    </location>
</feature>
<feature type="region of interest" description="Disordered" evidence="6">
    <location>
        <begin position="1271"/>
        <end position="1323"/>
    </location>
</feature>
<comment type="subcellular location">
    <subcellularLocation>
        <location evidence="1">Nucleus</location>
    </subcellularLocation>
</comment>
<dbReference type="FunFam" id="1.25.40.800:FF:000001">
    <property type="entry name" value="CCR4-NOT transcription complex subunit 1"/>
    <property type="match status" value="1"/>
</dbReference>
<keyword evidence="2" id="KW-0678">Repressor</keyword>
<dbReference type="GO" id="GO:0000289">
    <property type="term" value="P:nuclear-transcribed mRNA poly(A) tail shortening"/>
    <property type="evidence" value="ECO:0007669"/>
    <property type="project" value="UniProtKB-ARBA"/>
</dbReference>
<keyword evidence="5" id="KW-0539">Nucleus</keyword>
<dbReference type="InterPro" id="IPR024557">
    <property type="entry name" value="CNOT1_dom_4"/>
</dbReference>
<dbReference type="InterPro" id="IPR032194">
    <property type="entry name" value="CNOT1_HEAT"/>
</dbReference>
<dbReference type="InterPro" id="IPR040398">
    <property type="entry name" value="Not1"/>
</dbReference>
<dbReference type="Gene3D" id="1.25.40.180">
    <property type="match status" value="1"/>
</dbReference>
<name>A0ABD3GZU9_9MARC</name>
<feature type="domain" description="CCR4-NOT transcription complex subunit 1 CAF1-binding" evidence="9">
    <location>
        <begin position="1025"/>
        <end position="1244"/>
    </location>
</feature>
<dbReference type="Pfam" id="PF25097">
    <property type="entry name" value="ARM_Cnot1"/>
    <property type="match status" value="1"/>
</dbReference>
<dbReference type="InterPro" id="IPR055454">
    <property type="entry name" value="CNOT1-like_NOT1_connector"/>
</dbReference>
<keyword evidence="3" id="KW-0805">Transcription regulation</keyword>
<proteinExistence type="predicted"/>
<feature type="region of interest" description="Disordered" evidence="6">
    <location>
        <begin position="2469"/>
        <end position="2488"/>
    </location>
</feature>
<gene>
    <name evidence="13" type="ORF">R1sor_001929</name>
</gene>
<dbReference type="PANTHER" id="PTHR13162:SF8">
    <property type="entry name" value="CCR4-NOT TRANSCRIPTION COMPLEX SUBUNIT 1"/>
    <property type="match status" value="1"/>
</dbReference>
<feature type="region of interest" description="Disordered" evidence="6">
    <location>
        <begin position="1628"/>
        <end position="1651"/>
    </location>
</feature>
<dbReference type="InterPro" id="IPR007196">
    <property type="entry name" value="CCR4-Not_Not1_C"/>
</dbReference>
<dbReference type="Proteomes" id="UP001633002">
    <property type="component" value="Unassembled WGS sequence"/>
</dbReference>
<feature type="compositionally biased region" description="Polar residues" evidence="6">
    <location>
        <begin position="1310"/>
        <end position="1323"/>
    </location>
</feature>
<keyword evidence="4" id="KW-0804">Transcription</keyword>
<evidence type="ECO:0000256" key="4">
    <source>
        <dbReference type="ARBA" id="ARBA00023163"/>
    </source>
</evidence>
<dbReference type="GO" id="GO:0005634">
    <property type="term" value="C:nucleus"/>
    <property type="evidence" value="ECO:0007669"/>
    <property type="project" value="UniProtKB-SubCell"/>
</dbReference>
<dbReference type="FunFam" id="1.25.40.790:FF:000002">
    <property type="entry name" value="Transcription regulator"/>
    <property type="match status" value="1"/>
</dbReference>
<evidence type="ECO:0000313" key="13">
    <source>
        <dbReference type="EMBL" id="KAL3683907.1"/>
    </source>
</evidence>
<dbReference type="EMBL" id="JBJQOH010000006">
    <property type="protein sequence ID" value="KAL3683907.1"/>
    <property type="molecule type" value="Genomic_DNA"/>
</dbReference>
<organism evidence="13 14">
    <name type="scientific">Riccia sorocarpa</name>
    <dbReference type="NCBI Taxonomy" id="122646"/>
    <lineage>
        <taxon>Eukaryota</taxon>
        <taxon>Viridiplantae</taxon>
        <taxon>Streptophyta</taxon>
        <taxon>Embryophyta</taxon>
        <taxon>Marchantiophyta</taxon>
        <taxon>Marchantiopsida</taxon>
        <taxon>Marchantiidae</taxon>
        <taxon>Marchantiales</taxon>
        <taxon>Ricciaceae</taxon>
        <taxon>Riccia</taxon>
    </lineage>
</organism>
<sequence length="2488" mass="273792">MLSFASSLASQIGLLLTILNKSNYKSVVYELSKLTEYGLDASIILLRICLEQVNLREGEVPNLQLKLELLASFIRELLQQPNFASIFCEAVRQTVSISEDFLEYLSRILKLTIPEQIRLGLALTEAEELKRRQEGQSFCELKVLEFCKSPAPVSGALTADVLRSFQQSEGLSKHVPDFLKALASVSPDVEPSLMLTPLLKEEVNEVNCLRKFEDFATLVVSTSEEMVQQLTAANDLASVMEELGYSCTSDVEYCKEIFSLFPTITVKDVGHLVGMIARTHKGLEDSQGTHQTFSAALCNSEHLLPDYVTTWNVDVLLEVLTQLVADINWVTVMENLDHESFFLPDQKAFSVLMTIYSKSCPDPFPISAVCGKVWKNGDGQLSFLRYAVAASPDVFTFSHSARKLSLLDALTGQRSASVTPNHAWLSVDLVEVLCRLSEAGLSTGVRSLLEYPLKNCPELLLLGMAQVKTEWNTLQSEIFSSVLPAFFSSSSQTSVLEQLWVLNGEVITRGMVEMHSRDPSSLSRICDICQELKILPVILDTTPFPFAIDLAALASRREALNLEKWLQDNITIHRDIFFEACLKFLRERRLVEARNEAQNAGAVDGQRSGPAITLSLETTALIFKVLQGNLGQLSSREPAEELKRVYNSAVRINPRLLSVGASEQSPSEVFAADIEEEANSYFQKIYVGQLTIEDVVSMLERFSESRVQREQEIFACMIQSLFDEYRFFPRYPERELRITAVLFGSLIKHQLVSSLTLGIALRCVLDALRKPLDSKMFSFGLTALEQFTDRLVEWPQYCNHILQISHMRDAHSDLVEFIERTLARVSSSQSEVIGNVTVSEQAQVSSGMGYSSASTAAPEPSDVAAGASMVSSSEASARTSIVPSSSQPKFPVEVSEGLVHTSSGPVQPREHMQQQIPQTSQLALQQYQQQHQVLEDRHKSTGPSLNNYGGKGQQLAPSQSNQSLFDAKSSQSGNGQLATVTSNLTRSSRGGLSSGLRQPSIAAGFGHAINIETLVAAAERRDIQIEAPSLEVQDKVAFVINNISTNNLEPKAKEFLEAVKESFNPWFAQYMVMKRASIEPNFHDLYLKFLDKINSKALHKEVVKATYENCKVLLRSELIKSSSEERSLLKNLGSWLGKLTIGRNQALRAKEIDPKSLIIEAYEKGLMIAVIPFTSKILEPCQSSLAYQPPNPWTMGILGLLAEIYALPNLKMNLKFDIEVLYKNLGVDMKDVKPTQLLKGRPRDIEGNPDFSTKDYGSLHSSLNIPVTETQANSAVSAPPAQQLAQTAHLSTTPVQQEEEKSVSLAVSERSVSGQGLTTGTSAPSPYSVGQVSMSIPNLTAYVVVNQKLAGLGQQLQLQRIVPVAMERAIREIITPVVDRSVTIACMTTRELVIKDYAMEADELRTHQSANLMVASLSGSLAHVTCKEPLRVAMANHLRSLLQTHVGGDVLEQAVQLVTNDNLDLGCAVIEKAATEKALRDLEDAIGPSLAHRRKQREALGATFYDASTYIGNLARLPEALRPKPGRLSNSQQRVYEDFARLPWQNQPSQGPVAPVGQAAPPAVSSLGPGSSRGPYTVTAAQGSASSFTGAVAPAPASALAALTQPAELPPDELEHHANASLSFSPVGSAAAEGAPRPSQDGTGVLAGYPPVGTPNVEGAGLESAAKISVPAVAPSPAPSPLTEPVSTSVAEPSLTTGEAIEKYQILAQKLDAALLKVTTVSYSSLPPEHEIQNLVMGIPEIITQCVSRDEAAIAIAQKVFKRLYENTGSHLYVSAHLAILEAIRDVCKRVVKELTSWVVYSDEERKFNREITVGLIRSELIYVTDYNLHLAKLIDGGRNNAALEFAMFLVKTCVVEDGGVSNNEFQNVIDVMGKLAARPGSSEALQQLVELAKNTSNASSQGGASGKDDKSKIPKEKKLPPNRPAGLREESKGASRDVASADPAGLRAQVLLLFEEWARICDAPGASDKAYAVYMSQLQHSGMLKGDDVSDRFFRILMETAVAHCLSSENQTGQSTSGPQGQSAQGLSFGAIDMYAKLVVLLVKYYGVDPAMSKIALLNKVLNVTVRVIHRDADEKKTSFHPRPYFRLFVTWLMDFNSADPALDSSNFQVLTAFGNALLALQPLRVPGWSFAWLELISHRIFMPKLLLSNSHKGWPLFQRLLVALFRFMEPYLRSADLSDPVRLLYKGTLRVLLVLLHDFPEFLCDYHFSFCDVIPPSCIQMRNLILSAFPRNMRLPDPFTPNLKVDLLPEISQAPRILSDVEAALKSKQLKAEIDDYLKTRQPHSLLSVDLKQRLMLPHSEAVPCGTRYNVPLINALVLYVGMQAIQQLQSKTTPQQLAVPTAPITHSAPMDIFQMLIVELDTEGRYLFLNAVANQLRYPNNHTHYFSCVLLYLFAEANQEIIQEQITRVLLERLIVNRPHPWGLLITFIELIKNPRYNFWSHGFTRCAPEIEKLFESVARSCMGPPLKQSDDDLSSGLSGDGIKV</sequence>
<evidence type="ECO:0000256" key="1">
    <source>
        <dbReference type="ARBA" id="ARBA00004123"/>
    </source>
</evidence>
<feature type="domain" description="CCR4-NOT transcription complex subunit 1-like NOT1 connector" evidence="12">
    <location>
        <begin position="1713"/>
        <end position="1895"/>
    </location>
</feature>
<feature type="domain" description="CCR4-NOT transcription complex subunit 1" evidence="8">
    <location>
        <begin position="1357"/>
        <end position="1497"/>
    </location>
</feature>
<dbReference type="Gene3D" id="1.25.40.790">
    <property type="match status" value="1"/>
</dbReference>
<feature type="compositionally biased region" description="Basic and acidic residues" evidence="6">
    <location>
        <begin position="1927"/>
        <end position="1936"/>
    </location>
</feature>
<evidence type="ECO:0000313" key="14">
    <source>
        <dbReference type="Proteomes" id="UP001633002"/>
    </source>
</evidence>
<feature type="compositionally biased region" description="Basic and acidic residues" evidence="6">
    <location>
        <begin position="1907"/>
        <end position="1920"/>
    </location>
</feature>
<dbReference type="FunFam" id="1.25.40.180:FF:000012">
    <property type="entry name" value="Ccr4-Not transcription complex subunit"/>
    <property type="match status" value="1"/>
</dbReference>
<evidence type="ECO:0000259" key="12">
    <source>
        <dbReference type="Pfam" id="PF25097"/>
    </source>
</evidence>
<evidence type="ECO:0000259" key="9">
    <source>
        <dbReference type="Pfam" id="PF16415"/>
    </source>
</evidence>
<accession>A0ABD3GZU9</accession>
<evidence type="ECO:0000259" key="11">
    <source>
        <dbReference type="Pfam" id="PF16418"/>
    </source>
</evidence>
<dbReference type="GO" id="GO:0030014">
    <property type="term" value="C:CCR4-NOT complex"/>
    <property type="evidence" value="ECO:0007669"/>
    <property type="project" value="UniProtKB-ARBA"/>
</dbReference>
<dbReference type="InterPro" id="IPR032193">
    <property type="entry name" value="CNOT1_TTP_bind"/>
</dbReference>
<dbReference type="Pfam" id="PF04054">
    <property type="entry name" value="Not1"/>
    <property type="match status" value="1"/>
</dbReference>
<evidence type="ECO:0000256" key="5">
    <source>
        <dbReference type="ARBA" id="ARBA00023242"/>
    </source>
</evidence>
<feature type="region of interest" description="Disordered" evidence="6">
    <location>
        <begin position="896"/>
        <end position="977"/>
    </location>
</feature>
<evidence type="ECO:0000259" key="10">
    <source>
        <dbReference type="Pfam" id="PF16417"/>
    </source>
</evidence>
<dbReference type="InterPro" id="IPR032191">
    <property type="entry name" value="CNOT1_CAF1_bind"/>
</dbReference>
<feature type="region of interest" description="Disordered" evidence="6">
    <location>
        <begin position="1544"/>
        <end position="1578"/>
    </location>
</feature>
<dbReference type="Gene3D" id="1.25.40.840">
    <property type="entry name" value="CCR4-NOT transcription complex subunit 1 TTP binding domain"/>
    <property type="match status" value="1"/>
</dbReference>
<feature type="compositionally biased region" description="Low complexity" evidence="6">
    <location>
        <begin position="918"/>
        <end position="932"/>
    </location>
</feature>
<feature type="compositionally biased region" description="Low complexity" evidence="6">
    <location>
        <begin position="2478"/>
        <end position="2488"/>
    </location>
</feature>
<dbReference type="InterPro" id="IPR038535">
    <property type="entry name" value="CNOT1_TTP_bind_sf"/>
</dbReference>